<reference evidence="2 3" key="1">
    <citation type="submission" date="2016-02" db="EMBL/GenBank/DDBJ databases">
        <title>Genome analysis of coral dinoflagellate symbionts highlights evolutionary adaptations to a symbiotic lifestyle.</title>
        <authorList>
            <person name="Aranda M."/>
            <person name="Li Y."/>
            <person name="Liew Y.J."/>
            <person name="Baumgarten S."/>
            <person name="Simakov O."/>
            <person name="Wilson M."/>
            <person name="Piel J."/>
            <person name="Ashoor H."/>
            <person name="Bougouffa S."/>
            <person name="Bajic V.B."/>
            <person name="Ryu T."/>
            <person name="Ravasi T."/>
            <person name="Bayer T."/>
            <person name="Micklem G."/>
            <person name="Kim H."/>
            <person name="Bhak J."/>
            <person name="Lajeunesse T.C."/>
            <person name="Voolstra C.R."/>
        </authorList>
    </citation>
    <scope>NUCLEOTIDE SEQUENCE [LARGE SCALE GENOMIC DNA]</scope>
    <source>
        <strain evidence="2 3">CCMP2467</strain>
    </source>
</reference>
<accession>A0A1Q9C0K4</accession>
<proteinExistence type="predicted"/>
<comment type="caution">
    <text evidence="2">The sequence shown here is derived from an EMBL/GenBank/DDBJ whole genome shotgun (WGS) entry which is preliminary data.</text>
</comment>
<sequence>MLCASSHKRLTAAEADGGGALARVLHVFLGHACARFERGVWLFQDRSPGRGLHWSSCIEQWHHGKHPEFTVRDEAEVGDRILPSLCFSLQQPERAGKLGAGNAGNAGAAVRAGRREAWKTSGTALQEAKASAPTELSASHGGAQLLMMILSASSPGIFVVKANAIPAGTCESRGRRDLPEFGGVGVAEAVPSWMTFSRPCPGAAFNVDLAMRSHERFVLEAPRAFLFCLRSSKQAEISHEAVEGLRSLPSFSENSNSGSLDRDALTAGVPPLPWAGFRPHGTGAGISFMTFPESFEVLLRIGAVSSKACGETLKLSEQPEVENRPRSSSEDGHEEFCDVLQLSKQPEGENRSWTLFSGSLHAVPDWKSERDTWDLVPSRWLFALNMAKCTGRLLVGAWEILPGPTYRWVNFSGVLLQFGHFGKHNSLAASVRVDPQSRLIGPHALPSAAGPSGCNGRESERER</sequence>
<gene>
    <name evidence="2" type="ORF">AK812_SmicGene43639</name>
</gene>
<dbReference type="AlphaFoldDB" id="A0A1Q9C0K4"/>
<dbReference type="Proteomes" id="UP000186817">
    <property type="component" value="Unassembled WGS sequence"/>
</dbReference>
<dbReference type="OrthoDB" id="10419446at2759"/>
<dbReference type="EMBL" id="LSRX01002026">
    <property type="protein sequence ID" value="OLP76430.1"/>
    <property type="molecule type" value="Genomic_DNA"/>
</dbReference>
<feature type="region of interest" description="Disordered" evidence="1">
    <location>
        <begin position="441"/>
        <end position="463"/>
    </location>
</feature>
<organism evidence="2 3">
    <name type="scientific">Symbiodinium microadriaticum</name>
    <name type="common">Dinoflagellate</name>
    <name type="synonym">Zooxanthella microadriatica</name>
    <dbReference type="NCBI Taxonomy" id="2951"/>
    <lineage>
        <taxon>Eukaryota</taxon>
        <taxon>Sar</taxon>
        <taxon>Alveolata</taxon>
        <taxon>Dinophyceae</taxon>
        <taxon>Suessiales</taxon>
        <taxon>Symbiodiniaceae</taxon>
        <taxon>Symbiodinium</taxon>
    </lineage>
</organism>
<keyword evidence="3" id="KW-1185">Reference proteome</keyword>
<evidence type="ECO:0000256" key="1">
    <source>
        <dbReference type="SAM" id="MobiDB-lite"/>
    </source>
</evidence>
<name>A0A1Q9C0K4_SYMMI</name>
<evidence type="ECO:0000313" key="3">
    <source>
        <dbReference type="Proteomes" id="UP000186817"/>
    </source>
</evidence>
<protein>
    <submittedName>
        <fullName evidence="2">Uncharacterized protein</fullName>
    </submittedName>
</protein>
<evidence type="ECO:0000313" key="2">
    <source>
        <dbReference type="EMBL" id="OLP76430.1"/>
    </source>
</evidence>